<keyword evidence="4" id="KW-1185">Reference proteome</keyword>
<feature type="domain" description="RsbT co-antagonist protein RsbRD N-terminal" evidence="2">
    <location>
        <begin position="17"/>
        <end position="151"/>
    </location>
</feature>
<dbReference type="InterPro" id="IPR025751">
    <property type="entry name" value="RsbRD_N_dom"/>
</dbReference>
<reference evidence="3 4" key="1">
    <citation type="submission" date="2015-10" db="EMBL/GenBank/DDBJ databases">
        <title>Draft genome sequence of pyrrolomycin-producing Streptomyces vitaminophilus.</title>
        <authorList>
            <person name="Graham D.E."/>
            <person name="Mahan K.M."/>
            <person name="Klingeman D.M."/>
            <person name="Hettich R.L."/>
            <person name="Parry R.J."/>
        </authorList>
    </citation>
    <scope>NUCLEOTIDE SEQUENCE [LARGE SCALE GENOMIC DNA]</scope>
    <source>
        <strain evidence="3 4">ATCC 31673</strain>
    </source>
</reference>
<evidence type="ECO:0000259" key="1">
    <source>
        <dbReference type="Pfam" id="PF13556"/>
    </source>
</evidence>
<comment type="caution">
    <text evidence="3">The sequence shown here is derived from an EMBL/GenBank/DDBJ whole genome shotgun (WGS) entry which is preliminary data.</text>
</comment>
<evidence type="ECO:0000313" key="4">
    <source>
        <dbReference type="Proteomes" id="UP000050867"/>
    </source>
</evidence>
<dbReference type="eggNOG" id="COG2508">
    <property type="taxonomic scope" value="Bacteria"/>
</dbReference>
<evidence type="ECO:0000259" key="2">
    <source>
        <dbReference type="Pfam" id="PF14361"/>
    </source>
</evidence>
<sequence length="401" mass="43168">MRIGGRPVAPYLRSRAPALTRRVVDRLLAELPVYAGLPGEEVSGDIADIVQHNLRLVADVLEHRRAATHAELGQQRDSAAQRAEEGVPLDAILTAYQLGMAMCWDEVSADARPDELADVREVVRLIMVLQRQLTSAVSAAFLEATRILDSQENNGRHALMTALLAGEPTDRRTTARPAPCYVVLTLALGPHPDETGPEPGARIAARRKIRRVRAVLDQYVGEPALTSFDSEGGTALLPVVAAPPWEALCALVGRTAEAAAVPITGAAEVAEPESVPHAVARSREIVELVRSTGRPPGLYRLADVLLDYQLSRPTEALHGLALLLAPLERKPELLDTLETYLDHGLDRRATAAALCVHPNTVDYRVRRITQLTGLSPARPGDLQHLNAALVARRSLGAVGAA</sequence>
<dbReference type="PANTHER" id="PTHR33744">
    <property type="entry name" value="CARBOHYDRATE DIACID REGULATOR"/>
    <property type="match status" value="1"/>
</dbReference>
<gene>
    <name evidence="3" type="ORF">AQ490_16865</name>
</gene>
<organism evidence="3 4">
    <name type="scientific">Wenjunlia vitaminophila</name>
    <name type="common">Streptomyces vitaminophilus</name>
    <dbReference type="NCBI Taxonomy" id="76728"/>
    <lineage>
        <taxon>Bacteria</taxon>
        <taxon>Bacillati</taxon>
        <taxon>Actinomycetota</taxon>
        <taxon>Actinomycetes</taxon>
        <taxon>Kitasatosporales</taxon>
        <taxon>Streptomycetaceae</taxon>
        <taxon>Wenjunlia</taxon>
    </lineage>
</organism>
<feature type="domain" description="PucR C-terminal helix-turn-helix" evidence="1">
    <location>
        <begin position="333"/>
        <end position="390"/>
    </location>
</feature>
<evidence type="ECO:0000313" key="3">
    <source>
        <dbReference type="EMBL" id="KRV50171.1"/>
    </source>
</evidence>
<protein>
    <submittedName>
        <fullName evidence="3">CdaR family transcriptional regulator</fullName>
    </submittedName>
</protein>
<dbReference type="Pfam" id="PF13556">
    <property type="entry name" value="HTH_30"/>
    <property type="match status" value="1"/>
</dbReference>
<dbReference type="OrthoDB" id="4571023at2"/>
<name>A0A0T6LVP3_WENVI</name>
<dbReference type="Proteomes" id="UP000050867">
    <property type="component" value="Unassembled WGS sequence"/>
</dbReference>
<dbReference type="PANTHER" id="PTHR33744:SF1">
    <property type="entry name" value="DNA-BINDING TRANSCRIPTIONAL ACTIVATOR ADER"/>
    <property type="match status" value="1"/>
</dbReference>
<dbReference type="EMBL" id="LLZU01000006">
    <property type="protein sequence ID" value="KRV50171.1"/>
    <property type="molecule type" value="Genomic_DNA"/>
</dbReference>
<proteinExistence type="predicted"/>
<dbReference type="InterPro" id="IPR025736">
    <property type="entry name" value="PucR_C-HTH_dom"/>
</dbReference>
<accession>A0A0T6LVP3</accession>
<dbReference type="STRING" id="76728.AQ490_16865"/>
<dbReference type="InterPro" id="IPR051448">
    <property type="entry name" value="CdaR-like_regulators"/>
</dbReference>
<dbReference type="AlphaFoldDB" id="A0A0T6LVP3"/>
<dbReference type="InterPro" id="IPR042070">
    <property type="entry name" value="PucR_C-HTH_sf"/>
</dbReference>
<dbReference type="Pfam" id="PF14361">
    <property type="entry name" value="RsbRD_N"/>
    <property type="match status" value="1"/>
</dbReference>
<dbReference type="Gene3D" id="1.10.10.2840">
    <property type="entry name" value="PucR C-terminal helix-turn-helix domain"/>
    <property type="match status" value="1"/>
</dbReference>